<reference evidence="1" key="1">
    <citation type="submission" date="2022-08" db="EMBL/GenBank/DDBJ databases">
        <authorList>
            <person name="Gutierrez-Valencia J."/>
        </authorList>
    </citation>
    <scope>NUCLEOTIDE SEQUENCE</scope>
</reference>
<comment type="caution">
    <text evidence="1">The sequence shown here is derived from an EMBL/GenBank/DDBJ whole genome shotgun (WGS) entry which is preliminary data.</text>
</comment>
<dbReference type="EMBL" id="CAMGYJ010000005">
    <property type="protein sequence ID" value="CAI0422794.1"/>
    <property type="molecule type" value="Genomic_DNA"/>
</dbReference>
<evidence type="ECO:0000313" key="1">
    <source>
        <dbReference type="EMBL" id="CAI0422794.1"/>
    </source>
</evidence>
<organism evidence="1 2">
    <name type="scientific">Linum tenue</name>
    <dbReference type="NCBI Taxonomy" id="586396"/>
    <lineage>
        <taxon>Eukaryota</taxon>
        <taxon>Viridiplantae</taxon>
        <taxon>Streptophyta</taxon>
        <taxon>Embryophyta</taxon>
        <taxon>Tracheophyta</taxon>
        <taxon>Spermatophyta</taxon>
        <taxon>Magnoliopsida</taxon>
        <taxon>eudicotyledons</taxon>
        <taxon>Gunneridae</taxon>
        <taxon>Pentapetalae</taxon>
        <taxon>rosids</taxon>
        <taxon>fabids</taxon>
        <taxon>Malpighiales</taxon>
        <taxon>Linaceae</taxon>
        <taxon>Linum</taxon>
    </lineage>
</organism>
<name>A0AAV0KMS9_9ROSI</name>
<proteinExistence type="predicted"/>
<dbReference type="Proteomes" id="UP001154282">
    <property type="component" value="Unassembled WGS sequence"/>
</dbReference>
<protein>
    <submittedName>
        <fullName evidence="1">Uncharacterized protein</fullName>
    </submittedName>
</protein>
<keyword evidence="2" id="KW-1185">Reference proteome</keyword>
<dbReference type="AlphaFoldDB" id="A0AAV0KMS9"/>
<accession>A0AAV0KMS9</accession>
<gene>
    <name evidence="1" type="ORF">LITE_LOCUS19271</name>
</gene>
<evidence type="ECO:0000313" key="2">
    <source>
        <dbReference type="Proteomes" id="UP001154282"/>
    </source>
</evidence>
<sequence length="88" mass="9798">MSHLFLGALRSLEQSFGMLHSSRESSDNSWIRILCSFRLQMRATRSPSKVVSQALINIFEAYILTGVMPIICNSCFFTPVDTALGAVK</sequence>